<feature type="compositionally biased region" description="Basic and acidic residues" evidence="2">
    <location>
        <begin position="84"/>
        <end position="93"/>
    </location>
</feature>
<evidence type="ECO:0000256" key="1">
    <source>
        <dbReference type="PROSITE-ProRule" id="PRU00042"/>
    </source>
</evidence>
<feature type="compositionally biased region" description="Polar residues" evidence="2">
    <location>
        <begin position="30"/>
        <end position="42"/>
    </location>
</feature>
<keyword evidence="1" id="KW-0479">Metal-binding</keyword>
<feature type="domain" description="C2H2-type" evidence="3">
    <location>
        <begin position="51"/>
        <end position="81"/>
    </location>
</feature>
<evidence type="ECO:0000313" key="5">
    <source>
        <dbReference type="Proteomes" id="UP001295740"/>
    </source>
</evidence>
<reference evidence="4" key="1">
    <citation type="submission" date="2023-10" db="EMBL/GenBank/DDBJ databases">
        <authorList>
            <person name="Hackl T."/>
        </authorList>
    </citation>
    <scope>NUCLEOTIDE SEQUENCE</scope>
</reference>
<comment type="caution">
    <text evidence="4">The sequence shown here is derived from an EMBL/GenBank/DDBJ whole genome shotgun (WGS) entry which is preliminary data.</text>
</comment>
<dbReference type="Proteomes" id="UP001295740">
    <property type="component" value="Unassembled WGS sequence"/>
</dbReference>
<evidence type="ECO:0000313" key="4">
    <source>
        <dbReference type="EMBL" id="CAJ2508724.1"/>
    </source>
</evidence>
<evidence type="ECO:0000259" key="3">
    <source>
        <dbReference type="PROSITE" id="PS50157"/>
    </source>
</evidence>
<dbReference type="GO" id="GO:0008270">
    <property type="term" value="F:zinc ion binding"/>
    <property type="evidence" value="ECO:0007669"/>
    <property type="project" value="UniProtKB-KW"/>
</dbReference>
<keyword evidence="1" id="KW-0862">Zinc</keyword>
<keyword evidence="1" id="KW-0863">Zinc-finger</keyword>
<name>A0AAI8VQ63_9PEZI</name>
<accession>A0AAI8VQ63</accession>
<dbReference type="AlphaFoldDB" id="A0AAI8VQ63"/>
<feature type="region of interest" description="Disordered" evidence="2">
    <location>
        <begin position="70"/>
        <end position="93"/>
    </location>
</feature>
<feature type="region of interest" description="Disordered" evidence="2">
    <location>
        <begin position="29"/>
        <end position="48"/>
    </location>
</feature>
<organism evidence="4 5">
    <name type="scientific">Anthostomella pinea</name>
    <dbReference type="NCBI Taxonomy" id="933095"/>
    <lineage>
        <taxon>Eukaryota</taxon>
        <taxon>Fungi</taxon>
        <taxon>Dikarya</taxon>
        <taxon>Ascomycota</taxon>
        <taxon>Pezizomycotina</taxon>
        <taxon>Sordariomycetes</taxon>
        <taxon>Xylariomycetidae</taxon>
        <taxon>Xylariales</taxon>
        <taxon>Xylariaceae</taxon>
        <taxon>Anthostomella</taxon>
    </lineage>
</organism>
<evidence type="ECO:0000256" key="2">
    <source>
        <dbReference type="SAM" id="MobiDB-lite"/>
    </source>
</evidence>
<dbReference type="Gene3D" id="3.30.160.60">
    <property type="entry name" value="Classic Zinc Finger"/>
    <property type="match status" value="1"/>
</dbReference>
<keyword evidence="5" id="KW-1185">Reference proteome</keyword>
<gene>
    <name evidence="4" type="ORF">KHLLAP_LOCUS9192</name>
</gene>
<dbReference type="InterPro" id="IPR013087">
    <property type="entry name" value="Znf_C2H2_type"/>
</dbReference>
<proteinExistence type="predicted"/>
<dbReference type="PROSITE" id="PS50157">
    <property type="entry name" value="ZINC_FINGER_C2H2_2"/>
    <property type="match status" value="1"/>
</dbReference>
<sequence>MSLLIDLDDVGTDTEAEPILRGFPVASVSDAGSSNVLSQQPSRPAADKETYICTYPGCIRRFETPELLQKHRREGHRQANAPPHADEPEPKETLRHGILPALRSYPTREQESQSAQAQYAL</sequence>
<dbReference type="EMBL" id="CAUWAG010000012">
    <property type="protein sequence ID" value="CAJ2508724.1"/>
    <property type="molecule type" value="Genomic_DNA"/>
</dbReference>
<dbReference type="PROSITE" id="PS00028">
    <property type="entry name" value="ZINC_FINGER_C2H2_1"/>
    <property type="match status" value="1"/>
</dbReference>
<protein>
    <submittedName>
        <fullName evidence="4">Uu.00g137500.m01.CDS01</fullName>
    </submittedName>
</protein>